<dbReference type="NCBIfam" id="NF007821">
    <property type="entry name" value="PRK10530.1"/>
    <property type="match status" value="1"/>
</dbReference>
<dbReference type="PANTHER" id="PTHR10000:SF58">
    <property type="entry name" value="PYRIDOXAL PHOSPHATE PHOSPHATASE YBHA"/>
    <property type="match status" value="1"/>
</dbReference>
<dbReference type="PANTHER" id="PTHR10000">
    <property type="entry name" value="PHOSPHOSERINE PHOSPHATASE"/>
    <property type="match status" value="1"/>
</dbReference>
<protein>
    <recommendedName>
        <fullName evidence="3">Cof subfamily protein (Haloacid dehalogenase superfamily)/HAD superfamily hydrolase (TIGR01484 family)</fullName>
    </recommendedName>
</protein>
<dbReference type="GO" id="GO:0000287">
    <property type="term" value="F:magnesium ion binding"/>
    <property type="evidence" value="ECO:0007669"/>
    <property type="project" value="TreeGrafter"/>
</dbReference>
<name>A0A4Q7LKB3_9BURK</name>
<sequence>MPSTLSLTAARRSPFRVIALDLDGTLLDERMQILPANVDALQAARQRGIEVVLVTGRHHIAARAYHQRLGLDTPAVCCNGIYLHDYVSDTPLRGEPLPVADRLALLERVRRDGLHALAYLGDRFCFETGEPVLDEVMAWAETLPDALRPRFERVDDLAPVLTQAERVWKIAVSHVDPAALPAFARGVEAELGLGTVQTGPLRLDIGRPGHSKASGLLHWLASRGLDADQVVAFGDNHNDVSMLMAMGHGVAMANAPAAVRERADEVCGDNDQPSIAAVLQRLQAEGLLG</sequence>
<dbReference type="InterPro" id="IPR000150">
    <property type="entry name" value="Cof"/>
</dbReference>
<proteinExistence type="predicted"/>
<gene>
    <name evidence="1" type="ORF">EV685_2048</name>
</gene>
<dbReference type="CDD" id="cd07516">
    <property type="entry name" value="HAD_Pase"/>
    <property type="match status" value="1"/>
</dbReference>
<comment type="caution">
    <text evidence="1">The sequence shown here is derived from an EMBL/GenBank/DDBJ whole genome shotgun (WGS) entry which is preliminary data.</text>
</comment>
<reference evidence="1 2" key="1">
    <citation type="submission" date="2019-02" db="EMBL/GenBank/DDBJ databases">
        <title>Genomic Encyclopedia of Type Strains, Phase IV (KMG-IV): sequencing the most valuable type-strain genomes for metagenomic binning, comparative biology and taxonomic classification.</title>
        <authorList>
            <person name="Goeker M."/>
        </authorList>
    </citation>
    <scope>NUCLEOTIDE SEQUENCE [LARGE SCALE GENOMIC DNA]</scope>
    <source>
        <strain evidence="1 2">DSM 10617</strain>
    </source>
</reference>
<evidence type="ECO:0000313" key="1">
    <source>
        <dbReference type="EMBL" id="RZS54571.1"/>
    </source>
</evidence>
<dbReference type="NCBIfam" id="TIGR00099">
    <property type="entry name" value="Cof-subfamily"/>
    <property type="match status" value="1"/>
</dbReference>
<dbReference type="EMBL" id="SGWV01000009">
    <property type="protein sequence ID" value="RZS54571.1"/>
    <property type="molecule type" value="Genomic_DNA"/>
</dbReference>
<dbReference type="Pfam" id="PF08282">
    <property type="entry name" value="Hydrolase_3"/>
    <property type="match status" value="1"/>
</dbReference>
<dbReference type="Gene3D" id="3.40.50.1000">
    <property type="entry name" value="HAD superfamily/HAD-like"/>
    <property type="match status" value="1"/>
</dbReference>
<dbReference type="InterPro" id="IPR023214">
    <property type="entry name" value="HAD_sf"/>
</dbReference>
<dbReference type="InterPro" id="IPR036412">
    <property type="entry name" value="HAD-like_sf"/>
</dbReference>
<evidence type="ECO:0000313" key="2">
    <source>
        <dbReference type="Proteomes" id="UP000293433"/>
    </source>
</evidence>
<organism evidence="1 2">
    <name type="scientific">Sphaerotilus mobilis</name>
    <dbReference type="NCBI Taxonomy" id="47994"/>
    <lineage>
        <taxon>Bacteria</taxon>
        <taxon>Pseudomonadati</taxon>
        <taxon>Pseudomonadota</taxon>
        <taxon>Betaproteobacteria</taxon>
        <taxon>Burkholderiales</taxon>
        <taxon>Sphaerotilaceae</taxon>
        <taxon>Sphaerotilus</taxon>
    </lineage>
</organism>
<dbReference type="GO" id="GO:0016791">
    <property type="term" value="F:phosphatase activity"/>
    <property type="evidence" value="ECO:0007669"/>
    <property type="project" value="UniProtKB-ARBA"/>
</dbReference>
<evidence type="ECO:0008006" key="3">
    <source>
        <dbReference type="Google" id="ProtNLM"/>
    </source>
</evidence>
<accession>A0A4Q7LKB3</accession>
<dbReference type="SUPFAM" id="SSF56784">
    <property type="entry name" value="HAD-like"/>
    <property type="match status" value="1"/>
</dbReference>
<dbReference type="RefSeq" id="WP_165396768.1">
    <property type="nucleotide sequence ID" value="NZ_SGWV01000009.1"/>
</dbReference>
<dbReference type="AlphaFoldDB" id="A0A4Q7LKB3"/>
<dbReference type="Proteomes" id="UP000293433">
    <property type="component" value="Unassembled WGS sequence"/>
</dbReference>
<keyword evidence="2" id="KW-1185">Reference proteome</keyword>
<dbReference type="GO" id="GO:0005829">
    <property type="term" value="C:cytosol"/>
    <property type="evidence" value="ECO:0007669"/>
    <property type="project" value="TreeGrafter"/>
</dbReference>
<dbReference type="Gene3D" id="3.30.1240.10">
    <property type="match status" value="1"/>
</dbReference>